<evidence type="ECO:0000313" key="2">
    <source>
        <dbReference type="Proteomes" id="UP000614469"/>
    </source>
</evidence>
<gene>
    <name evidence="1" type="ORF">H8E29_02430</name>
</gene>
<protein>
    <submittedName>
        <fullName evidence="1">Uncharacterized protein</fullName>
    </submittedName>
</protein>
<name>A0A8J6NID2_9CHLR</name>
<sequence length="197" mass="23022">MTLFFTYEEVLNTPKDLLHDQPFRVLSKTPDGQRALHPIYWVERKQPKTILRRGDYYLPPHSQRIAWDFLPTEIAQFLKLGRKIRGLKRSAEEVKNARNNPDQILVSADAADWRTFYDEVSLRAWAKAYAIGLPEEIALGEFELRLPQNEDKMLPLELISRCEGTRGRGEHTYRCHRKAWHGGWCLFIGRHRGVPCP</sequence>
<accession>A0A8J6NID2</accession>
<reference evidence="1 2" key="1">
    <citation type="submission" date="2020-08" db="EMBL/GenBank/DDBJ databases">
        <title>Bridging the membrane lipid divide: bacteria of the FCB group superphylum have the potential to synthesize archaeal ether lipids.</title>
        <authorList>
            <person name="Villanueva L."/>
            <person name="Von Meijenfeldt F.A.B."/>
            <person name="Westbye A.B."/>
            <person name="Yadav S."/>
            <person name="Hopmans E.C."/>
            <person name="Dutilh B.E."/>
            <person name="Sinninghe Damste J.S."/>
        </authorList>
    </citation>
    <scope>NUCLEOTIDE SEQUENCE [LARGE SCALE GENOMIC DNA]</scope>
    <source>
        <strain evidence="1">NIOZ-UU36</strain>
    </source>
</reference>
<evidence type="ECO:0000313" key="1">
    <source>
        <dbReference type="EMBL" id="MBC8334097.1"/>
    </source>
</evidence>
<comment type="caution">
    <text evidence="1">The sequence shown here is derived from an EMBL/GenBank/DDBJ whole genome shotgun (WGS) entry which is preliminary data.</text>
</comment>
<dbReference type="EMBL" id="JACNJN010000047">
    <property type="protein sequence ID" value="MBC8334097.1"/>
    <property type="molecule type" value="Genomic_DNA"/>
</dbReference>
<organism evidence="1 2">
    <name type="scientific">Candidatus Desulfolinea nitratireducens</name>
    <dbReference type="NCBI Taxonomy" id="2841698"/>
    <lineage>
        <taxon>Bacteria</taxon>
        <taxon>Bacillati</taxon>
        <taxon>Chloroflexota</taxon>
        <taxon>Anaerolineae</taxon>
        <taxon>Anaerolineales</taxon>
        <taxon>Anaerolineales incertae sedis</taxon>
        <taxon>Candidatus Desulfolinea</taxon>
    </lineage>
</organism>
<proteinExistence type="predicted"/>
<dbReference type="Proteomes" id="UP000614469">
    <property type="component" value="Unassembled WGS sequence"/>
</dbReference>
<dbReference type="AlphaFoldDB" id="A0A8J6NID2"/>